<name>A0A8S3ZST4_9EUPU</name>
<feature type="region of interest" description="Disordered" evidence="4">
    <location>
        <begin position="894"/>
        <end position="913"/>
    </location>
</feature>
<evidence type="ECO:0000256" key="1">
    <source>
        <dbReference type="ARBA" id="ARBA00022737"/>
    </source>
</evidence>
<dbReference type="PANTHER" id="PTHR24012">
    <property type="entry name" value="RNA BINDING PROTEIN"/>
    <property type="match status" value="1"/>
</dbReference>
<keyword evidence="7" id="KW-1185">Reference proteome</keyword>
<dbReference type="EMBL" id="CAJHNH020005468">
    <property type="protein sequence ID" value="CAG5132559.1"/>
    <property type="molecule type" value="Genomic_DNA"/>
</dbReference>
<evidence type="ECO:0000313" key="7">
    <source>
        <dbReference type="Proteomes" id="UP000678393"/>
    </source>
</evidence>
<dbReference type="Proteomes" id="UP000678393">
    <property type="component" value="Unassembled WGS sequence"/>
</dbReference>
<sequence length="1261" mass="130283">MATKTSKTKEEFIKHRKLRLLNIPPSTENEIREFLGAFKAKKIIINQSLDSALVTLNNGQQLEAAIEKLNNQKFKDNIVTAKQGFSGQLLCVAHLPLTFTDVQFKEFCEKYGAVDYCYIMRTENSGFSKGYGLVEYAVDTEQVKEIKSELDWLNLDGQILHADFVDEAYQTWEGLQSRCLFVNSMPENFVDVSNLRETFGVVTSPVYCQIMTKGDKSLGFAIIEFRTAEEAEETWIQLRDLKIEDKEVVVTFCIPGKSAVVINNRIMWKFGDKQQKTNSLLPDPVSAKPVIAGNPIVISLSRLNPKLMDDFTRVLGELQQAYVSQMMSPVHKPGLLGPAPSLPLSPMMNPNMQLGLLAMLALHIQAAKKEQFSGVLAKQFNILSEQDVASKLLPKASILGDPLTGQANVILCSLKQQLNQVPIVGEDSTPLTEPETLEEKLKFIVKKFIANGRYLNLSLLNNFGQLLVTMKNTDNASNAPSNKGHSLLGPVPGSQFQHNFAFGGKGSSLLGEPKPMSLLGEPKPMSLLGEPKGMSLFGDPKGMSLLGEPRGMSLFGEQRGSSYFGEAKGTSFYGDTKGTSFFGEHKGGSLLGDPKGASYYGDHKGGSLLGEPKGASYYGEHKPASLLGEPKGGSFYREQKGASLLGEPKGASLLGEPPGGSSQSNQANATINTSLMKAIGLNVGSGSSLGNMGQSLLSQISHGLAHQIGQNILYQMSVGQGVQPGSGKGLLGDIPAESGQKHKGSSAGNKSLLGEPPQNYMSGQGTNTGTSNEQASWKSTETRWGSGAYESGYSNKSAMGGGAGSGGNYGDYSYGAESYGDMSGNAGYGYGDGNEYYNYQSQYGYGGQTDNMYQTEGGYNNQFGSGYGSGSGMGGNYGMGSGYGGNQASGVNFQDGQTFGKGGNSGLGQDSGRYGTDGFASGMSETGYGYGGRDNLGNNYDSYGMSGGYSTGMGDGMGGSGGYMGNEGMGSSSMGGGLLGNGSMNSGMMGNMGGSMGNGLLGNGGNMNSGMLGSGSGMNSGLLGSGSGNMGGGLLGSGSGNMGGGLLGSGSGNMGGGLLGSGSGNMGSGSGNMGSGGGSLKSGLLGSGGSGSMNSGNMKMEYMGSNAGNMSGSMGGGYNNGMMGMADAYSTSMGMGTSSRSNMGSGGAGLLGSGGGGGGLLGSGGGGSSGYGGSMSSVSGMGSGSLGRDNAAYYTGGSGDSSGAGLLPSPSKFMTPAGQKRSHSELLPKPEPSPENAGYIGQHSQGIGGHYLDSYKRSRLF</sequence>
<feature type="region of interest" description="Disordered" evidence="4">
    <location>
        <begin position="1066"/>
        <end position="1090"/>
    </location>
</feature>
<dbReference type="SUPFAM" id="SSF54928">
    <property type="entry name" value="RNA-binding domain, RBD"/>
    <property type="match status" value="2"/>
</dbReference>
<dbReference type="GO" id="GO:0003723">
    <property type="term" value="F:RNA binding"/>
    <property type="evidence" value="ECO:0007669"/>
    <property type="project" value="UniProtKB-UniRule"/>
</dbReference>
<accession>A0A8S3ZST4</accession>
<dbReference type="InterPro" id="IPR012677">
    <property type="entry name" value="Nucleotide-bd_a/b_plait_sf"/>
</dbReference>
<evidence type="ECO:0000256" key="2">
    <source>
        <dbReference type="ARBA" id="ARBA00022884"/>
    </source>
</evidence>
<dbReference type="SMART" id="SM00360">
    <property type="entry name" value="RRM"/>
    <property type="match status" value="3"/>
</dbReference>
<dbReference type="PROSITE" id="PS50102">
    <property type="entry name" value="RRM"/>
    <property type="match status" value="2"/>
</dbReference>
<reference evidence="6" key="1">
    <citation type="submission" date="2021-04" db="EMBL/GenBank/DDBJ databases">
        <authorList>
            <consortium name="Molecular Ecology Group"/>
        </authorList>
    </citation>
    <scope>NUCLEOTIDE SEQUENCE</scope>
</reference>
<feature type="region of interest" description="Disordered" evidence="4">
    <location>
        <begin position="646"/>
        <end position="667"/>
    </location>
</feature>
<dbReference type="InterPro" id="IPR000504">
    <property type="entry name" value="RRM_dom"/>
</dbReference>
<dbReference type="AlphaFoldDB" id="A0A8S3ZST4"/>
<gene>
    <name evidence="6" type="ORF">CUNI_LOCUS18117</name>
</gene>
<feature type="domain" description="RRM" evidence="5">
    <location>
        <begin position="178"/>
        <end position="255"/>
    </location>
</feature>
<organism evidence="6 7">
    <name type="scientific">Candidula unifasciata</name>
    <dbReference type="NCBI Taxonomy" id="100452"/>
    <lineage>
        <taxon>Eukaryota</taxon>
        <taxon>Metazoa</taxon>
        <taxon>Spiralia</taxon>
        <taxon>Lophotrochozoa</taxon>
        <taxon>Mollusca</taxon>
        <taxon>Gastropoda</taxon>
        <taxon>Heterobranchia</taxon>
        <taxon>Euthyneura</taxon>
        <taxon>Panpulmonata</taxon>
        <taxon>Eupulmonata</taxon>
        <taxon>Stylommatophora</taxon>
        <taxon>Helicina</taxon>
        <taxon>Helicoidea</taxon>
        <taxon>Geomitridae</taxon>
        <taxon>Candidula</taxon>
    </lineage>
</organism>
<protein>
    <recommendedName>
        <fullName evidence="5">RRM domain-containing protein</fullName>
    </recommendedName>
</protein>
<feature type="compositionally biased region" description="Polar residues" evidence="4">
    <location>
        <begin position="759"/>
        <end position="783"/>
    </location>
</feature>
<feature type="region of interest" description="Disordered" evidence="4">
    <location>
        <begin position="1204"/>
        <end position="1250"/>
    </location>
</feature>
<feature type="domain" description="RRM" evidence="5">
    <location>
        <begin position="88"/>
        <end position="167"/>
    </location>
</feature>
<comment type="caution">
    <text evidence="6">The sequence shown here is derived from an EMBL/GenBank/DDBJ whole genome shotgun (WGS) entry which is preliminary data.</text>
</comment>
<dbReference type="OrthoDB" id="639027at2759"/>
<evidence type="ECO:0000313" key="6">
    <source>
        <dbReference type="EMBL" id="CAG5132559.1"/>
    </source>
</evidence>
<keyword evidence="2 3" id="KW-0694">RNA-binding</keyword>
<feature type="region of interest" description="Disordered" evidence="4">
    <location>
        <begin position="726"/>
        <end position="783"/>
    </location>
</feature>
<keyword evidence="1" id="KW-0677">Repeat</keyword>
<evidence type="ECO:0000256" key="3">
    <source>
        <dbReference type="PROSITE-ProRule" id="PRU00176"/>
    </source>
</evidence>
<dbReference type="Pfam" id="PF00076">
    <property type="entry name" value="RRM_1"/>
    <property type="match status" value="1"/>
</dbReference>
<dbReference type="InterPro" id="IPR035979">
    <property type="entry name" value="RBD_domain_sf"/>
</dbReference>
<proteinExistence type="predicted"/>
<evidence type="ECO:0000259" key="5">
    <source>
        <dbReference type="PROSITE" id="PS50102"/>
    </source>
</evidence>
<evidence type="ECO:0000256" key="4">
    <source>
        <dbReference type="SAM" id="MobiDB-lite"/>
    </source>
</evidence>
<dbReference type="Gene3D" id="3.30.70.330">
    <property type="match status" value="3"/>
</dbReference>